<dbReference type="CDD" id="cd22653">
    <property type="entry name" value="ClyA_HblB-like"/>
    <property type="match status" value="1"/>
</dbReference>
<dbReference type="EMBL" id="CP009335">
    <property type="protein sequence ID" value="AJG75291.1"/>
    <property type="molecule type" value="Genomic_DNA"/>
</dbReference>
<accession>A0A0B5XDW0</accession>
<evidence type="ECO:0000313" key="4">
    <source>
        <dbReference type="Proteomes" id="UP000501107"/>
    </source>
</evidence>
<reference evidence="2 4" key="2">
    <citation type="submission" date="2020-05" db="EMBL/GenBank/DDBJ databases">
        <title>FDA dAtabase for Regulatory Grade micrObial Sequences (FDA-ARGOS): Supporting development and validation of Infectious Disease Dx tests.</title>
        <authorList>
            <person name="Nelson B."/>
            <person name="Plummer A."/>
            <person name="Tallon L."/>
            <person name="Sadzewicz L."/>
            <person name="Zhao X."/>
            <person name="Vavikolanu K."/>
            <person name="Mehta A."/>
            <person name="Aluvathingal J."/>
            <person name="Nadendla S."/>
            <person name="Myers T."/>
            <person name="Yan Y."/>
            <person name="Sichtig H."/>
        </authorList>
    </citation>
    <scope>NUCLEOTIDE SEQUENCE [LARGE SCALE GENOMIC DNA]</scope>
    <source>
        <strain evidence="2 4">FDAARGOS_795</strain>
    </source>
</reference>
<proteinExistence type="predicted"/>
<dbReference type="AlphaFoldDB" id="A0A0B5XDW0"/>
<dbReference type="Gene3D" id="1.20.1170.10">
    <property type="match status" value="1"/>
</dbReference>
<dbReference type="Proteomes" id="UP000031876">
    <property type="component" value="Chromosome"/>
</dbReference>
<organism evidence="2 4">
    <name type="scientific">Bacillus thuringiensis</name>
    <dbReference type="NCBI Taxonomy" id="1428"/>
    <lineage>
        <taxon>Bacteria</taxon>
        <taxon>Bacillati</taxon>
        <taxon>Bacillota</taxon>
        <taxon>Bacilli</taxon>
        <taxon>Bacillales</taxon>
        <taxon>Bacillaceae</taxon>
        <taxon>Bacillus</taxon>
        <taxon>Bacillus cereus group</taxon>
    </lineage>
</organism>
<evidence type="ECO:0000313" key="3">
    <source>
        <dbReference type="Proteomes" id="UP000031876"/>
    </source>
</evidence>
<dbReference type="Pfam" id="PF05791">
    <property type="entry name" value="Bacillus_HBL"/>
    <property type="match status" value="1"/>
</dbReference>
<name>A0A0B5XDW0_BACTU</name>
<evidence type="ECO:0000313" key="1">
    <source>
        <dbReference type="EMBL" id="AJG75291.1"/>
    </source>
</evidence>
<gene>
    <name evidence="2" type="primary">hblA</name>
    <name evidence="1" type="ORF">BF38_4299</name>
    <name evidence="2" type="ORF">FOC89_29230</name>
</gene>
<dbReference type="GO" id="GO:0016020">
    <property type="term" value="C:membrane"/>
    <property type="evidence" value="ECO:0007669"/>
    <property type="project" value="InterPro"/>
</dbReference>
<dbReference type="KEGG" id="btw:BF38_4299"/>
<dbReference type="InterPro" id="IPR008414">
    <property type="entry name" value="HBL"/>
</dbReference>
<evidence type="ECO:0000313" key="2">
    <source>
        <dbReference type="EMBL" id="QKH27865.1"/>
    </source>
</evidence>
<dbReference type="Proteomes" id="UP000501107">
    <property type="component" value="Chromosome"/>
</dbReference>
<dbReference type="PANTHER" id="PTHR38443:SF2">
    <property type="entry name" value="NON-HEMOLYTIC ENTEROTOXIN LYTIC COMPONENT L1"/>
    <property type="match status" value="1"/>
</dbReference>
<dbReference type="SUPFAM" id="SSF58100">
    <property type="entry name" value="Bacterial hemolysins"/>
    <property type="match status" value="1"/>
</dbReference>
<sequence length="466" mass="52182">MMKKIPNKLLAVSTLLTIITVNVVSPVTTFAIEIGQTNTENMSLSANEEQMKKALQDAGLFAKAMNEYSYLLIHNPDVSFEGITINGNADLPSQIVQDQKNARAHAVTWNTQVKKQLLDTLTGIIEYDTKFENHYETLVEAINTGNGDTLKKGITDLQGGIQQNQKSAKVLIEELIQLKNAIGEDVRTFGSHKETLQSILKNQGADVEADQKRLEDLLGQVKYQKDIESKGLDMVKIPFIPTLIAGGIMIGDARGKLGWLEPELAKLRQTVDYKITLNRVVGVAFHNISDMHSMLDSAITALTYMSTQWEDLDSQYSGVLGHIDKADQKADQNKYKFLTPSLNAAKNSWKTLKTDVVTLQEGIKIAEKKEEDFLNQFRPANVFYFYKKIHNAYTFEIKTGTNAPNASYKVMNLTKNTVHNMWSGGANTNMWADWLSFNPNDEFAVVAVVDGKEYVVYKDKVQNIMN</sequence>
<dbReference type="PANTHER" id="PTHR38443">
    <property type="match status" value="1"/>
</dbReference>
<reference evidence="1 3" key="1">
    <citation type="journal article" date="2015" name="Genome Announc.">
        <title>Complete genome sequences for 35 biothreat assay-relevant bacillus species.</title>
        <authorList>
            <person name="Johnson S.L."/>
            <person name="Daligault H.E."/>
            <person name="Davenport K.W."/>
            <person name="Jaissle J."/>
            <person name="Frey K.G."/>
            <person name="Ladner J.T."/>
            <person name="Broomall S.M."/>
            <person name="Bishop-Lilly K.A."/>
            <person name="Bruce D.C."/>
            <person name="Gibbons H.S."/>
            <person name="Coyne S.R."/>
            <person name="Lo C.C."/>
            <person name="Meincke L."/>
            <person name="Munk A.C."/>
            <person name="Koroleva G.I."/>
            <person name="Rosenzweig C.N."/>
            <person name="Palacios G.F."/>
            <person name="Redden C.L."/>
            <person name="Minogue T.D."/>
            <person name="Chain P.S."/>
        </authorList>
    </citation>
    <scope>NUCLEOTIDE SEQUENCE [LARGE SCALE GENOMIC DNA]</scope>
    <source>
        <strain evidence="1 3">HD1011</strain>
    </source>
</reference>
<dbReference type="InterPro" id="IPR052785">
    <property type="entry name" value="Enterotoxin_cmpnt"/>
</dbReference>
<protein>
    <submittedName>
        <fullName evidence="1">Hemolysin BL-binding component</fullName>
    </submittedName>
    <submittedName>
        <fullName evidence="2">Hemolytic enterotoxin HBL binding subunit HblA</fullName>
    </submittedName>
</protein>
<dbReference type="RefSeq" id="WP_000976165.1">
    <property type="nucleotide sequence ID" value="NZ_CP009335.1"/>
</dbReference>
<dbReference type="EMBL" id="CP053980">
    <property type="protein sequence ID" value="QKH27865.1"/>
    <property type="molecule type" value="Genomic_DNA"/>
</dbReference>